<dbReference type="Proteomes" id="UP000595374">
    <property type="component" value="Chromosome"/>
</dbReference>
<dbReference type="PANTHER" id="PTHR21098:SF12">
    <property type="entry name" value="RIBOFLAVIN SYNTHASE"/>
    <property type="match status" value="1"/>
</dbReference>
<evidence type="ECO:0000256" key="2">
    <source>
        <dbReference type="ARBA" id="ARBA00002803"/>
    </source>
</evidence>
<dbReference type="Gene3D" id="2.40.30.20">
    <property type="match status" value="2"/>
</dbReference>
<evidence type="ECO:0000313" key="13">
    <source>
        <dbReference type="Proteomes" id="UP000595374"/>
    </source>
</evidence>
<evidence type="ECO:0000256" key="3">
    <source>
        <dbReference type="ARBA" id="ARBA00004887"/>
    </source>
</evidence>
<evidence type="ECO:0000256" key="7">
    <source>
        <dbReference type="ARBA" id="ARBA00022679"/>
    </source>
</evidence>
<dbReference type="AlphaFoldDB" id="A0A7T4A270"/>
<dbReference type="InterPro" id="IPR023366">
    <property type="entry name" value="ATP_synth_asu-like_sf"/>
</dbReference>
<evidence type="ECO:0000259" key="11">
    <source>
        <dbReference type="PROSITE" id="PS51177"/>
    </source>
</evidence>
<reference evidence="12 13" key="1">
    <citation type="submission" date="2020-12" db="EMBL/GenBank/DDBJ databases">
        <title>FDA dAtabase for Regulatory Grade micrObial Sequences (FDA-ARGOS): Supporting development and validation of Infectious Disease Dx tests.</title>
        <authorList>
            <person name="Sproer C."/>
            <person name="Gronow S."/>
            <person name="Severitt S."/>
            <person name="Schroder I."/>
            <person name="Tallon L."/>
            <person name="Sadzewicz L."/>
            <person name="Zhao X."/>
            <person name="Boylan J."/>
            <person name="Ott S."/>
            <person name="Bowen H."/>
            <person name="Vavikolanu K."/>
            <person name="Mehta A."/>
            <person name="Aluvathingal J."/>
            <person name="Nadendla S."/>
            <person name="Lowell S."/>
            <person name="Myers T."/>
            <person name="Yan Y."/>
            <person name="Sichtig H."/>
        </authorList>
    </citation>
    <scope>NUCLEOTIDE SEQUENCE [LARGE SCALE GENOMIC DNA]</scope>
    <source>
        <strain evidence="12 13">FDAARGOS_990</strain>
    </source>
</reference>
<feature type="repeat" description="Lumazine-binding" evidence="9">
    <location>
        <begin position="131"/>
        <end position="246"/>
    </location>
</feature>
<keyword evidence="6" id="KW-0686">Riboflavin biosynthesis</keyword>
<evidence type="ECO:0000256" key="1">
    <source>
        <dbReference type="ARBA" id="ARBA00000968"/>
    </source>
</evidence>
<dbReference type="CDD" id="cd00402">
    <property type="entry name" value="Riboflavin_synthase_like"/>
    <property type="match status" value="1"/>
</dbReference>
<evidence type="ECO:0000256" key="5">
    <source>
        <dbReference type="ARBA" id="ARBA00013950"/>
    </source>
</evidence>
<evidence type="ECO:0000256" key="8">
    <source>
        <dbReference type="ARBA" id="ARBA00022737"/>
    </source>
</evidence>
<evidence type="ECO:0000256" key="10">
    <source>
        <dbReference type="SAM" id="MobiDB-lite"/>
    </source>
</evidence>
<feature type="repeat" description="Lumazine-binding" evidence="9">
    <location>
        <begin position="1"/>
        <end position="130"/>
    </location>
</feature>
<feature type="domain" description="Lumazine-binding" evidence="11">
    <location>
        <begin position="1"/>
        <end position="130"/>
    </location>
</feature>
<dbReference type="EMBL" id="CP065989">
    <property type="protein sequence ID" value="QQB15947.1"/>
    <property type="molecule type" value="Genomic_DNA"/>
</dbReference>
<dbReference type="PROSITE" id="PS51177">
    <property type="entry name" value="LUMAZINE_BIND"/>
    <property type="match status" value="2"/>
</dbReference>
<evidence type="ECO:0000256" key="9">
    <source>
        <dbReference type="PROSITE-ProRule" id="PRU00524"/>
    </source>
</evidence>
<comment type="catalytic activity">
    <reaction evidence="1">
        <text>2 6,7-dimethyl-8-(1-D-ribityl)lumazine + H(+) = 5-amino-6-(D-ribitylamino)uracil + riboflavin</text>
        <dbReference type="Rhea" id="RHEA:20772"/>
        <dbReference type="ChEBI" id="CHEBI:15378"/>
        <dbReference type="ChEBI" id="CHEBI:15934"/>
        <dbReference type="ChEBI" id="CHEBI:57986"/>
        <dbReference type="ChEBI" id="CHEBI:58201"/>
        <dbReference type="EC" id="2.5.1.9"/>
    </reaction>
</comment>
<dbReference type="PANTHER" id="PTHR21098">
    <property type="entry name" value="RIBOFLAVIN SYNTHASE ALPHA CHAIN"/>
    <property type="match status" value="1"/>
</dbReference>
<dbReference type="GO" id="GO:0004746">
    <property type="term" value="F:riboflavin synthase activity"/>
    <property type="evidence" value="ECO:0007669"/>
    <property type="project" value="UniProtKB-EC"/>
</dbReference>
<dbReference type="InterPro" id="IPR017938">
    <property type="entry name" value="Riboflavin_synthase-like_b-brl"/>
</dbReference>
<dbReference type="SUPFAM" id="SSF63380">
    <property type="entry name" value="Riboflavin synthase domain-like"/>
    <property type="match status" value="3"/>
</dbReference>
<dbReference type="InterPro" id="IPR026017">
    <property type="entry name" value="Lumazine-bd_dom"/>
</dbReference>
<dbReference type="InterPro" id="IPR001783">
    <property type="entry name" value="Lumazine-bd"/>
</dbReference>
<sequence length="275" mass="27079">MFTGIIEGIGTVVDLTTHEDSAVLTIAAGDVVADLPPGGSLAVNGVCLTSVVEPATGSGVASAGGGIGSAGGDNVSGEPPAAEPSASGQGTFVAEVMGETLRLTGLGSLTPGDPVNLERCTPAAGRFDGHIVQGHVDGLGEVIARTDHAEWTTLRIGIPAHLAPLTAVKGSIALNGVSLTLTAVSEAVPPPAAAPEGMVAEGTSLAWVEVGLIPATLSHTTFGGLRVGDPVNVEVDVIAKYTARLLAFAAPAASASSKTIPTPVTTPAPQGADHD</sequence>
<dbReference type="Pfam" id="PF00677">
    <property type="entry name" value="Lum_binding"/>
    <property type="match status" value="2"/>
</dbReference>
<dbReference type="EC" id="2.5.1.9" evidence="4"/>
<evidence type="ECO:0000256" key="6">
    <source>
        <dbReference type="ARBA" id="ARBA00022619"/>
    </source>
</evidence>
<evidence type="ECO:0000256" key="4">
    <source>
        <dbReference type="ARBA" id="ARBA00012827"/>
    </source>
</evidence>
<feature type="region of interest" description="Disordered" evidence="10">
    <location>
        <begin position="69"/>
        <end position="89"/>
    </location>
</feature>
<name>A0A7T4A270_9MICO</name>
<organism evidence="12 13">
    <name type="scientific">Brevibacterium casei</name>
    <dbReference type="NCBI Taxonomy" id="33889"/>
    <lineage>
        <taxon>Bacteria</taxon>
        <taxon>Bacillati</taxon>
        <taxon>Actinomycetota</taxon>
        <taxon>Actinomycetes</taxon>
        <taxon>Micrococcales</taxon>
        <taxon>Brevibacteriaceae</taxon>
        <taxon>Brevibacterium</taxon>
    </lineage>
</organism>
<accession>A0A7T4A270</accession>
<comment type="pathway">
    <text evidence="3">Cofactor biosynthesis; riboflavin biosynthesis; riboflavin from 2-hydroxy-3-oxobutyl phosphate and 5-amino-6-(D-ribitylamino)uracil: step 2/2.</text>
</comment>
<protein>
    <recommendedName>
        <fullName evidence="5">Riboflavin synthase</fullName>
        <ecNumber evidence="4">2.5.1.9</ecNumber>
    </recommendedName>
</protein>
<proteinExistence type="predicted"/>
<comment type="function">
    <text evidence="2">Catalyzes the dismutation of two molecules of 6,7-dimethyl-8-ribityllumazine, resulting in the formation of riboflavin and 5-amino-6-(D-ribitylamino)uracil.</text>
</comment>
<dbReference type="GO" id="GO:0009231">
    <property type="term" value="P:riboflavin biosynthetic process"/>
    <property type="evidence" value="ECO:0007669"/>
    <property type="project" value="UniProtKB-KW"/>
</dbReference>
<evidence type="ECO:0000313" key="12">
    <source>
        <dbReference type="EMBL" id="QQB15947.1"/>
    </source>
</evidence>
<keyword evidence="8" id="KW-0677">Repeat</keyword>
<keyword evidence="7" id="KW-0808">Transferase</keyword>
<feature type="domain" description="Lumazine-binding" evidence="11">
    <location>
        <begin position="131"/>
        <end position="246"/>
    </location>
</feature>
<gene>
    <name evidence="12" type="ORF">I6H47_01790</name>
</gene>